<dbReference type="PANTHER" id="PTHR43394:SF1">
    <property type="entry name" value="ATP-BINDING CASSETTE SUB-FAMILY B MEMBER 10, MITOCHONDRIAL"/>
    <property type="match status" value="1"/>
</dbReference>
<dbReference type="Gene3D" id="3.40.50.300">
    <property type="entry name" value="P-loop containing nucleotide triphosphate hydrolases"/>
    <property type="match status" value="1"/>
</dbReference>
<dbReference type="GO" id="GO:0015421">
    <property type="term" value="F:ABC-type oligopeptide transporter activity"/>
    <property type="evidence" value="ECO:0007669"/>
    <property type="project" value="TreeGrafter"/>
</dbReference>
<feature type="transmembrane region" description="Helical" evidence="9">
    <location>
        <begin position="279"/>
        <end position="306"/>
    </location>
</feature>
<dbReference type="GO" id="GO:0005524">
    <property type="term" value="F:ATP binding"/>
    <property type="evidence" value="ECO:0007669"/>
    <property type="project" value="UniProtKB-KW"/>
</dbReference>
<dbReference type="PROSITE" id="PS50893">
    <property type="entry name" value="ABC_TRANSPORTER_2"/>
    <property type="match status" value="1"/>
</dbReference>
<accession>A0A7S8IGR1</accession>
<dbReference type="CDD" id="cd18547">
    <property type="entry name" value="ABC_6TM_Tm288_like"/>
    <property type="match status" value="1"/>
</dbReference>
<evidence type="ECO:0000256" key="9">
    <source>
        <dbReference type="SAM" id="Phobius"/>
    </source>
</evidence>
<dbReference type="Gene3D" id="1.20.1560.10">
    <property type="entry name" value="ABC transporter type 1, transmembrane domain"/>
    <property type="match status" value="1"/>
</dbReference>
<evidence type="ECO:0000313" key="12">
    <source>
        <dbReference type="EMBL" id="QPC84929.1"/>
    </source>
</evidence>
<dbReference type="InterPro" id="IPR039421">
    <property type="entry name" value="Type_1_exporter"/>
</dbReference>
<dbReference type="GO" id="GO:0005886">
    <property type="term" value="C:plasma membrane"/>
    <property type="evidence" value="ECO:0007669"/>
    <property type="project" value="UniProtKB-SubCell"/>
</dbReference>
<protein>
    <submittedName>
        <fullName evidence="12">ABC transporter ATP-binding protein</fullName>
    </submittedName>
</protein>
<dbReference type="PANTHER" id="PTHR43394">
    <property type="entry name" value="ATP-DEPENDENT PERMEASE MDL1, MITOCHONDRIAL"/>
    <property type="match status" value="1"/>
</dbReference>
<keyword evidence="8 9" id="KW-0472">Membrane</keyword>
<evidence type="ECO:0000256" key="3">
    <source>
        <dbReference type="ARBA" id="ARBA00022475"/>
    </source>
</evidence>
<evidence type="ECO:0000256" key="7">
    <source>
        <dbReference type="ARBA" id="ARBA00022989"/>
    </source>
</evidence>
<proteinExistence type="predicted"/>
<keyword evidence="6 12" id="KW-0067">ATP-binding</keyword>
<keyword evidence="2" id="KW-0813">Transport</keyword>
<dbReference type="PROSITE" id="PS00211">
    <property type="entry name" value="ABC_TRANSPORTER_1"/>
    <property type="match status" value="1"/>
</dbReference>
<dbReference type="RefSeq" id="WP_195172992.1">
    <property type="nucleotide sequence ID" value="NZ_CP062983.1"/>
</dbReference>
<dbReference type="EMBL" id="CP062983">
    <property type="protein sequence ID" value="QPC84929.1"/>
    <property type="molecule type" value="Genomic_DNA"/>
</dbReference>
<keyword evidence="3" id="KW-1003">Cell membrane</keyword>
<dbReference type="FunFam" id="3.40.50.300:FF:000287">
    <property type="entry name" value="Multidrug ABC transporter ATP-binding protein"/>
    <property type="match status" value="1"/>
</dbReference>
<evidence type="ECO:0000256" key="1">
    <source>
        <dbReference type="ARBA" id="ARBA00004651"/>
    </source>
</evidence>
<feature type="domain" description="ABC transporter" evidence="10">
    <location>
        <begin position="362"/>
        <end position="596"/>
    </location>
</feature>
<dbReference type="AlphaFoldDB" id="A0A7S8IGR1"/>
<dbReference type="InterPro" id="IPR011527">
    <property type="entry name" value="ABC1_TM_dom"/>
</dbReference>
<dbReference type="SUPFAM" id="SSF52540">
    <property type="entry name" value="P-loop containing nucleoside triphosphate hydrolases"/>
    <property type="match status" value="1"/>
</dbReference>
<dbReference type="InterPro" id="IPR027417">
    <property type="entry name" value="P-loop_NTPase"/>
</dbReference>
<dbReference type="GO" id="GO:0016887">
    <property type="term" value="F:ATP hydrolysis activity"/>
    <property type="evidence" value="ECO:0007669"/>
    <property type="project" value="InterPro"/>
</dbReference>
<dbReference type="Pfam" id="PF00664">
    <property type="entry name" value="ABC_membrane"/>
    <property type="match status" value="1"/>
</dbReference>
<evidence type="ECO:0000256" key="8">
    <source>
        <dbReference type="ARBA" id="ARBA00023136"/>
    </source>
</evidence>
<evidence type="ECO:0000259" key="10">
    <source>
        <dbReference type="PROSITE" id="PS50893"/>
    </source>
</evidence>
<organism evidence="12 13">
    <name type="scientific">Phototrophicus methaneseepsis</name>
    <dbReference type="NCBI Taxonomy" id="2710758"/>
    <lineage>
        <taxon>Bacteria</taxon>
        <taxon>Bacillati</taxon>
        <taxon>Chloroflexota</taxon>
        <taxon>Candidatus Thermofontia</taxon>
        <taxon>Phototrophicales</taxon>
        <taxon>Phototrophicaceae</taxon>
        <taxon>Phototrophicus</taxon>
    </lineage>
</organism>
<dbReference type="InterPro" id="IPR036640">
    <property type="entry name" value="ABC1_TM_sf"/>
</dbReference>
<sequence length="607" mass="67461">MSQRRPEIRLGPRRGVPGASTERMKDAQGTLRRLGGYLSGQRWLLVGVVALVILATAFSLSVPYLVGVAIDQYIAVADVSGLMQIVILILVIAACYSAVTWVHLLLMNRVSQYTVRDLRCELFDKLQTLPLRFFDQRPHGELMSYLTNDVENISIVLAENVTTFLSSILITVGTVCLILLINIPLSIVTFIVIPTTAYFTRYVAKHTRKGFRDQQEALSQLNGQIEETITGGKIIRAYGQEQATVEDFIAKNERLREAAIYAQTYGGFMGPGNNMIYNFGFVLIASAGGWLALHDLASVGIIATFLTYTQQLRRQMGDITNMFNTIQSALAGAERIFTILDEQAEIENVSDAVVLETVKGAVRFEDVSFGYRPDVPILKHINLDVAPGKMIALVGPTGAGKTTIISLLSRFYDITSGTIRLDGYDIRRIDKYDLRRLLGIVLQDTFLFSETVMENIRYGRLDATDEEVVAAAQMANADHFVSRLPHGYQEMLSERASNLSQGQRQLLAIARAILADPAILILDEATSSVDTRTEIQVQQAMNRLMKGRTSFVIAHRLSTIRKADMILFIRDGEIAERGTHEELLALQGHYHQLYTSQFRANSTPAGD</sequence>
<dbReference type="PROSITE" id="PS50929">
    <property type="entry name" value="ABC_TM1F"/>
    <property type="match status" value="1"/>
</dbReference>
<feature type="transmembrane region" description="Helical" evidence="9">
    <location>
        <begin position="43"/>
        <end position="70"/>
    </location>
</feature>
<evidence type="ECO:0000256" key="6">
    <source>
        <dbReference type="ARBA" id="ARBA00022840"/>
    </source>
</evidence>
<feature type="transmembrane region" description="Helical" evidence="9">
    <location>
        <begin position="82"/>
        <end position="106"/>
    </location>
</feature>
<dbReference type="SUPFAM" id="SSF90123">
    <property type="entry name" value="ABC transporter transmembrane region"/>
    <property type="match status" value="1"/>
</dbReference>
<evidence type="ECO:0000259" key="11">
    <source>
        <dbReference type="PROSITE" id="PS50929"/>
    </source>
</evidence>
<name>A0A7S8IGR1_9CHLR</name>
<keyword evidence="13" id="KW-1185">Reference proteome</keyword>
<evidence type="ECO:0000256" key="5">
    <source>
        <dbReference type="ARBA" id="ARBA00022741"/>
    </source>
</evidence>
<feature type="domain" description="ABC transmembrane type-1" evidence="11">
    <location>
        <begin position="46"/>
        <end position="328"/>
    </location>
</feature>
<evidence type="ECO:0000313" key="13">
    <source>
        <dbReference type="Proteomes" id="UP000594468"/>
    </source>
</evidence>
<keyword evidence="5" id="KW-0547">Nucleotide-binding</keyword>
<keyword evidence="4 9" id="KW-0812">Transmembrane</keyword>
<dbReference type="Pfam" id="PF00005">
    <property type="entry name" value="ABC_tran"/>
    <property type="match status" value="1"/>
</dbReference>
<dbReference type="FunFam" id="1.20.1560.10:FF:000011">
    <property type="entry name" value="Multidrug ABC transporter ATP-binding protein"/>
    <property type="match status" value="1"/>
</dbReference>
<evidence type="ECO:0000256" key="2">
    <source>
        <dbReference type="ARBA" id="ARBA00022448"/>
    </source>
</evidence>
<dbReference type="InterPro" id="IPR017871">
    <property type="entry name" value="ABC_transporter-like_CS"/>
</dbReference>
<feature type="transmembrane region" description="Helical" evidence="9">
    <location>
        <begin position="168"/>
        <end position="193"/>
    </location>
</feature>
<keyword evidence="7 9" id="KW-1133">Transmembrane helix</keyword>
<dbReference type="SMART" id="SM00382">
    <property type="entry name" value="AAA"/>
    <property type="match status" value="1"/>
</dbReference>
<dbReference type="KEGG" id="pmet:G4Y79_11335"/>
<dbReference type="Proteomes" id="UP000594468">
    <property type="component" value="Chromosome"/>
</dbReference>
<comment type="subcellular location">
    <subcellularLocation>
        <location evidence="1">Cell membrane</location>
        <topology evidence="1">Multi-pass membrane protein</topology>
    </subcellularLocation>
</comment>
<dbReference type="InterPro" id="IPR003593">
    <property type="entry name" value="AAA+_ATPase"/>
</dbReference>
<reference evidence="12 13" key="1">
    <citation type="submission" date="2020-02" db="EMBL/GenBank/DDBJ databases">
        <authorList>
            <person name="Zheng R.K."/>
            <person name="Sun C.M."/>
        </authorList>
    </citation>
    <scope>NUCLEOTIDE SEQUENCE [LARGE SCALE GENOMIC DNA]</scope>
    <source>
        <strain evidence="13">rifampicinis</strain>
    </source>
</reference>
<dbReference type="InterPro" id="IPR003439">
    <property type="entry name" value="ABC_transporter-like_ATP-bd"/>
</dbReference>
<gene>
    <name evidence="12" type="ORF">G4Y79_11335</name>
</gene>
<evidence type="ECO:0000256" key="4">
    <source>
        <dbReference type="ARBA" id="ARBA00022692"/>
    </source>
</evidence>